<dbReference type="AlphaFoldDB" id="A0A4R3M4Z3"/>
<accession>A0A4R3M4Z3</accession>
<evidence type="ECO:0000313" key="1">
    <source>
        <dbReference type="EMBL" id="TCT08092.1"/>
    </source>
</evidence>
<evidence type="ECO:0000313" key="2">
    <source>
        <dbReference type="Proteomes" id="UP000294664"/>
    </source>
</evidence>
<proteinExistence type="predicted"/>
<dbReference type="EMBL" id="SMAI01000001">
    <property type="protein sequence ID" value="TCT08092.1"/>
    <property type="molecule type" value="Genomic_DNA"/>
</dbReference>
<dbReference type="RefSeq" id="WP_132029716.1">
    <property type="nucleotide sequence ID" value="NZ_SMAI01000001.1"/>
</dbReference>
<reference evidence="1 2" key="1">
    <citation type="submission" date="2019-03" db="EMBL/GenBank/DDBJ databases">
        <title>Genomic Encyclopedia of Type Strains, Phase IV (KMG-IV): sequencing the most valuable type-strain genomes for metagenomic binning, comparative biology and taxonomic classification.</title>
        <authorList>
            <person name="Goeker M."/>
        </authorList>
    </citation>
    <scope>NUCLEOTIDE SEQUENCE [LARGE SCALE GENOMIC DNA]</scope>
    <source>
        <strain evidence="1 2">DSM 9035</strain>
    </source>
</reference>
<sequence>MKKLLVGLVAVAVLVGGGFLGLVQYSQARARAEVDRVFQELRAAGREATHGPVGFDLYARTLTVADIRIAARDGIVVTAASLIVSGIAQTEGGDIAARRIEANALSLSLPNAQAGSTATYLVPSLVVTDYSGPPTLVSGGANDGHTALRLTLRQLAATTASRISAPAVTARLSMPGADGAQISTEIVYTNLSTERLEHGRMAHTGFDRVTFVTAGSPGDPASSMKGRLDGFSASNVDTAPLRALAEGEAMGGYATFYEKVSAAAYVVEYGDGTTMQVGSAQGEGFAIDPGVLTLDRLDEMDMFGASSTALNREDGLRRIGASGDRLKGWAFASMTLRDVAARDETATMTARSLTLSDFKDGRLGAFTVEGMGSEEDGEPGTTMDKGVLRGLTFLPLLELSATRGEAGDALGVEAALALLRAIEGIEVSGLIVPQAHGGPPLKVKSLSLGWGQYIGLVPTSFALAATGLEVAVPSDEPMPLTLLADAGLKTVALDLDLALGYDPAAQAIVLSPASARIDTAFAISLEARLAEVARSAFEDPISALSAAPRIEVGPAKLTLTDLGIVGLLLKTRADRLGIAPEDLRAELVSTIRQQAAQLAPLSPDAPALGEAIAAFLAKPGTLTVTLTPRESVKLMDLIAGDPLLAIQDFSVTAINTP</sequence>
<protein>
    <submittedName>
        <fullName evidence="1">Uncharacterized protein</fullName>
    </submittedName>
</protein>
<comment type="caution">
    <text evidence="1">The sequence shown here is derived from an EMBL/GenBank/DDBJ whole genome shotgun (WGS) entry which is preliminary data.</text>
</comment>
<dbReference type="OrthoDB" id="8251894at2"/>
<dbReference type="Proteomes" id="UP000294664">
    <property type="component" value="Unassembled WGS sequence"/>
</dbReference>
<keyword evidence="2" id="KW-1185">Reference proteome</keyword>
<name>A0A4R3M4Z3_9HYPH</name>
<organism evidence="1 2">
    <name type="scientific">Aquabacter spiritensis</name>
    <dbReference type="NCBI Taxonomy" id="933073"/>
    <lineage>
        <taxon>Bacteria</taxon>
        <taxon>Pseudomonadati</taxon>
        <taxon>Pseudomonadota</taxon>
        <taxon>Alphaproteobacteria</taxon>
        <taxon>Hyphomicrobiales</taxon>
        <taxon>Xanthobacteraceae</taxon>
        <taxon>Aquabacter</taxon>
    </lineage>
</organism>
<gene>
    <name evidence="1" type="ORF">EDC64_101612</name>
</gene>